<sequence>MNALPAIDLTKHVMLNANKSSFILVPETFEIFKEIGIKEPNEYLRKYILLNGRKPKGNSIFVPGTHSAREGEKLGFELVYRLYEKGLEQVVVTAKRGESFRASDLELYHILLARKEGMRWSYYPEKACLEEDVLKTQSSLFFYFEKNDYAYFDEETVILCGRKIPFLRTYEFIAPSEETDKLVAVFEDSNLVRYGFVINNKNDYEMVLKFMEANKTTFWVELYAVDQELFKKLVLHPINLGVKTKGLL</sequence>
<name>A0A0G0PY08_UNCC2</name>
<reference evidence="1 2" key="1">
    <citation type="journal article" date="2015" name="Nature">
        <title>rRNA introns, odd ribosomes, and small enigmatic genomes across a large radiation of phyla.</title>
        <authorList>
            <person name="Brown C.T."/>
            <person name="Hug L.A."/>
            <person name="Thomas B.C."/>
            <person name="Sharon I."/>
            <person name="Castelle C.J."/>
            <person name="Singh A."/>
            <person name="Wilkins M.J."/>
            <person name="Williams K.H."/>
            <person name="Banfield J.F."/>
        </authorList>
    </citation>
    <scope>NUCLEOTIDE SEQUENCE [LARGE SCALE GENOMIC DNA]</scope>
</reference>
<evidence type="ECO:0000313" key="2">
    <source>
        <dbReference type="Proteomes" id="UP000034207"/>
    </source>
</evidence>
<dbReference type="Proteomes" id="UP000034207">
    <property type="component" value="Unassembled WGS sequence"/>
</dbReference>
<gene>
    <name evidence="1" type="ORF">UT18_C0011G0012</name>
</gene>
<dbReference type="AlphaFoldDB" id="A0A0G0PY08"/>
<accession>A0A0G0PY08</accession>
<comment type="caution">
    <text evidence="1">The sequence shown here is derived from an EMBL/GenBank/DDBJ whole genome shotgun (WGS) entry which is preliminary data.</text>
</comment>
<dbReference type="EMBL" id="LBVV01000011">
    <property type="protein sequence ID" value="KKQ94306.1"/>
    <property type="molecule type" value="Genomic_DNA"/>
</dbReference>
<evidence type="ECO:0000313" key="1">
    <source>
        <dbReference type="EMBL" id="KKQ94306.1"/>
    </source>
</evidence>
<dbReference type="STRING" id="1618345.UT18_C0011G0012"/>
<protein>
    <submittedName>
        <fullName evidence="1">Uncharacterized protein</fullName>
    </submittedName>
</protein>
<proteinExistence type="predicted"/>
<organism evidence="1 2">
    <name type="scientific">candidate division CPR2 bacterium GW2011_GWC2_39_10</name>
    <dbReference type="NCBI Taxonomy" id="1618345"/>
    <lineage>
        <taxon>Bacteria</taxon>
        <taxon>Bacteria division CPR2</taxon>
    </lineage>
</organism>